<reference evidence="1 2" key="1">
    <citation type="submission" date="2021-01" db="EMBL/GenBank/DDBJ databases">
        <title>Tumebacillus sp. strain ITR2 16S ribosomal RNA gene Genome sequencing and assembly.</title>
        <authorList>
            <person name="Kang M."/>
        </authorList>
    </citation>
    <scope>NUCLEOTIDE SEQUENCE [LARGE SCALE GENOMIC DNA]</scope>
    <source>
        <strain evidence="1 2">ITR2</strain>
    </source>
</reference>
<name>A0ABS1JAF7_9BACL</name>
<dbReference type="EMBL" id="JAEQNB010000003">
    <property type="protein sequence ID" value="MBL0387248.1"/>
    <property type="molecule type" value="Genomic_DNA"/>
</dbReference>
<comment type="caution">
    <text evidence="1">The sequence shown here is derived from an EMBL/GenBank/DDBJ whole genome shotgun (WGS) entry which is preliminary data.</text>
</comment>
<dbReference type="RefSeq" id="WP_201635058.1">
    <property type="nucleotide sequence ID" value="NZ_JAEQNB010000003.1"/>
</dbReference>
<dbReference type="InterPro" id="IPR002763">
    <property type="entry name" value="DUF72"/>
</dbReference>
<dbReference type="InterPro" id="IPR036520">
    <property type="entry name" value="UPF0759_sf"/>
</dbReference>
<dbReference type="Gene3D" id="3.20.20.410">
    <property type="entry name" value="Protein of unknown function UPF0759"/>
    <property type="match status" value="1"/>
</dbReference>
<gene>
    <name evidence="1" type="ORF">JJB07_11360</name>
</gene>
<dbReference type="PANTHER" id="PTHR30348">
    <property type="entry name" value="UNCHARACTERIZED PROTEIN YECE"/>
    <property type="match status" value="1"/>
</dbReference>
<dbReference type="PANTHER" id="PTHR30348:SF13">
    <property type="entry name" value="UPF0759 PROTEIN YUNF"/>
    <property type="match status" value="1"/>
</dbReference>
<protein>
    <submittedName>
        <fullName evidence="1">DUF72 domain-containing protein</fullName>
    </submittedName>
</protein>
<evidence type="ECO:0000313" key="2">
    <source>
        <dbReference type="Proteomes" id="UP000602284"/>
    </source>
</evidence>
<accession>A0ABS1JAF7</accession>
<keyword evidence="2" id="KW-1185">Reference proteome</keyword>
<proteinExistence type="predicted"/>
<dbReference type="SUPFAM" id="SSF117396">
    <property type="entry name" value="TM1631-like"/>
    <property type="match status" value="1"/>
</dbReference>
<organism evidence="1 2">
    <name type="scientific">Tumebacillus amylolyticus</name>
    <dbReference type="NCBI Taxonomy" id="2801339"/>
    <lineage>
        <taxon>Bacteria</taxon>
        <taxon>Bacillati</taxon>
        <taxon>Bacillota</taxon>
        <taxon>Bacilli</taxon>
        <taxon>Bacillales</taxon>
        <taxon>Alicyclobacillaceae</taxon>
        <taxon>Tumebacillus</taxon>
    </lineage>
</organism>
<sequence length="285" mass="33425">MSASTILCGTCAWGDHEDFYPRGVKASERLPYYAKYFPLVEVDSSFYAIPNPAYVERWAAQTPDQFRFNMKIFKGMTGHERHLSAGDRKQFAPAYRQAIQPMVDAGKLTALLLQLPPWFTLNRENVDYLRWCREFFHDLTVAVEFRHRSWYDEEIRDRTLEFLKKEKFVNTIVDEPQVGDACIPTLPVVTDPKLALVRFHGRNTDTWYLKGAKHAGERFKYHYSRQELAEWIPQVQNLSREAEQVHLLWNNNHSNFAVRNAFDMMELLGQPFERAELPGNQLELF</sequence>
<dbReference type="Proteomes" id="UP000602284">
    <property type="component" value="Unassembled WGS sequence"/>
</dbReference>
<dbReference type="Pfam" id="PF01904">
    <property type="entry name" value="DUF72"/>
    <property type="match status" value="1"/>
</dbReference>
<evidence type="ECO:0000313" key="1">
    <source>
        <dbReference type="EMBL" id="MBL0387248.1"/>
    </source>
</evidence>